<dbReference type="GO" id="GO:0032259">
    <property type="term" value="P:methylation"/>
    <property type="evidence" value="ECO:0007669"/>
    <property type="project" value="UniProtKB-KW"/>
</dbReference>
<dbReference type="InterPro" id="IPR050508">
    <property type="entry name" value="Methyltransf_Superfamily"/>
</dbReference>
<dbReference type="Pfam" id="PF13649">
    <property type="entry name" value="Methyltransf_25"/>
    <property type="match status" value="1"/>
</dbReference>
<dbReference type="CDD" id="cd02440">
    <property type="entry name" value="AdoMet_MTases"/>
    <property type="match status" value="1"/>
</dbReference>
<keyword evidence="2" id="KW-0489">Methyltransferase</keyword>
<dbReference type="Proteomes" id="UP000325787">
    <property type="component" value="Chromosome"/>
</dbReference>
<dbReference type="PANTHER" id="PTHR42912">
    <property type="entry name" value="METHYLTRANSFERASE"/>
    <property type="match status" value="1"/>
</dbReference>
<accession>A0A5Q0HGJ9</accession>
<dbReference type="OrthoDB" id="9805171at2"/>
<protein>
    <submittedName>
        <fullName evidence="2">Class I SAM-dependent methyltransferase</fullName>
    </submittedName>
</protein>
<dbReference type="InterPro" id="IPR041698">
    <property type="entry name" value="Methyltransf_25"/>
</dbReference>
<dbReference type="EMBL" id="CP034550">
    <property type="protein sequence ID" value="QFZ24902.1"/>
    <property type="molecule type" value="Genomic_DNA"/>
</dbReference>
<proteinExistence type="predicted"/>
<organism evidence="2 3">
    <name type="scientific">Saccharothrix syringae</name>
    <name type="common">Nocardiopsis syringae</name>
    <dbReference type="NCBI Taxonomy" id="103733"/>
    <lineage>
        <taxon>Bacteria</taxon>
        <taxon>Bacillati</taxon>
        <taxon>Actinomycetota</taxon>
        <taxon>Actinomycetes</taxon>
        <taxon>Pseudonocardiales</taxon>
        <taxon>Pseudonocardiaceae</taxon>
        <taxon>Saccharothrix</taxon>
    </lineage>
</organism>
<sequence length="205" mass="22267">MARTAYDTVAADYADLLRDHLAAPTSAADRAVLRMFADLVTGPVADVGCGPGRITGHLRALGVDVFGVDLSPRMVAVARRDHPGLRFDVGSMLDLDLPDASLGGALAWYSVIHVPWELHPAVFAEFHRVLAPGGLLLLAFHIGDTVRRLEHAYGHDIALDAFRLQPERVLAQLGEAGFEPHTRLDREPVGVEKTRQGYLVVRKPA</sequence>
<feature type="domain" description="Methyltransferase" evidence="1">
    <location>
        <begin position="44"/>
        <end position="134"/>
    </location>
</feature>
<dbReference type="GO" id="GO:0008168">
    <property type="term" value="F:methyltransferase activity"/>
    <property type="evidence" value="ECO:0007669"/>
    <property type="project" value="UniProtKB-KW"/>
</dbReference>
<dbReference type="PANTHER" id="PTHR42912:SF95">
    <property type="entry name" value="METHYLTRANSFERASE TYPE 11 DOMAIN-CONTAINING PROTEIN"/>
    <property type="match status" value="1"/>
</dbReference>
<dbReference type="Gene3D" id="3.40.50.150">
    <property type="entry name" value="Vaccinia Virus protein VP39"/>
    <property type="match status" value="1"/>
</dbReference>
<gene>
    <name evidence="2" type="ORF">EKG83_45295</name>
</gene>
<evidence type="ECO:0000259" key="1">
    <source>
        <dbReference type="Pfam" id="PF13649"/>
    </source>
</evidence>
<evidence type="ECO:0000313" key="3">
    <source>
        <dbReference type="Proteomes" id="UP000325787"/>
    </source>
</evidence>
<keyword evidence="2" id="KW-0808">Transferase</keyword>
<keyword evidence="3" id="KW-1185">Reference proteome</keyword>
<evidence type="ECO:0000313" key="2">
    <source>
        <dbReference type="EMBL" id="QFZ24902.1"/>
    </source>
</evidence>
<name>A0A5Q0HGJ9_SACSY</name>
<dbReference type="SUPFAM" id="SSF53335">
    <property type="entry name" value="S-adenosyl-L-methionine-dependent methyltransferases"/>
    <property type="match status" value="1"/>
</dbReference>
<dbReference type="KEGG" id="ssyi:EKG83_45295"/>
<dbReference type="AlphaFoldDB" id="A0A5Q0HGJ9"/>
<reference evidence="3" key="1">
    <citation type="journal article" date="2021" name="Curr. Microbiol.">
        <title>Complete genome of nocamycin-producing strain Saccharothrix syringae NRRL B-16468 reveals the biosynthetic potential for secondary metabolites.</title>
        <authorList>
            <person name="Mo X."/>
            <person name="Yang S."/>
        </authorList>
    </citation>
    <scope>NUCLEOTIDE SEQUENCE [LARGE SCALE GENOMIC DNA]</scope>
    <source>
        <strain evidence="3">ATCC 51364 / DSM 43886 / JCM 6844 / KCTC 9398 / NBRC 14523 / NRRL B-16468 / INA 2240</strain>
    </source>
</reference>
<dbReference type="InterPro" id="IPR029063">
    <property type="entry name" value="SAM-dependent_MTases_sf"/>
</dbReference>
<dbReference type="RefSeq" id="WP_033428736.1">
    <property type="nucleotide sequence ID" value="NZ_CP034550.1"/>
</dbReference>